<evidence type="ECO:0000256" key="11">
    <source>
        <dbReference type="ARBA" id="ARBA00022915"/>
    </source>
</evidence>
<protein>
    <recommendedName>
        <fullName evidence="15">Aspartokinase</fullName>
        <ecNumber evidence="15">2.7.2.4</ecNumber>
    </recommendedName>
</protein>
<dbReference type="PANTHER" id="PTHR21499:SF3">
    <property type="entry name" value="ASPARTOKINASE"/>
    <property type="match status" value="1"/>
</dbReference>
<keyword evidence="20" id="KW-1185">Reference proteome</keyword>
<dbReference type="PIRSF" id="PIRSF000726">
    <property type="entry name" value="Asp_kin"/>
    <property type="match status" value="1"/>
</dbReference>
<keyword evidence="7 15" id="KW-0808">Transferase</keyword>
<dbReference type="InterPro" id="IPR036393">
    <property type="entry name" value="AceGlu_kinase-like_sf"/>
</dbReference>
<dbReference type="PROSITE" id="PS00324">
    <property type="entry name" value="ASPARTOKINASE"/>
    <property type="match status" value="1"/>
</dbReference>
<dbReference type="Pfam" id="PF13840">
    <property type="entry name" value="ACT_7"/>
    <property type="match status" value="1"/>
</dbReference>
<dbReference type="GO" id="GO:0005829">
    <property type="term" value="C:cytosol"/>
    <property type="evidence" value="ECO:0007669"/>
    <property type="project" value="TreeGrafter"/>
</dbReference>
<dbReference type="NCBIfam" id="TIGR00657">
    <property type="entry name" value="asp_kinases"/>
    <property type="match status" value="1"/>
</dbReference>
<feature type="binding site" evidence="14">
    <location>
        <begin position="178"/>
        <end position="179"/>
    </location>
    <ligand>
        <name>ATP</name>
        <dbReference type="ChEBI" id="CHEBI:30616"/>
    </ligand>
</feature>
<evidence type="ECO:0000259" key="17">
    <source>
        <dbReference type="Pfam" id="PF00696"/>
    </source>
</evidence>
<accession>F2JR09</accession>
<dbReference type="InterPro" id="IPR001048">
    <property type="entry name" value="Asp/Glu/Uridylate_kinase"/>
</dbReference>
<keyword evidence="11" id="KW-0220">Diaminopimelate biosynthesis</keyword>
<evidence type="ECO:0000256" key="10">
    <source>
        <dbReference type="ARBA" id="ARBA00022840"/>
    </source>
</evidence>
<evidence type="ECO:0000256" key="12">
    <source>
        <dbReference type="ARBA" id="ARBA00023154"/>
    </source>
</evidence>
<gene>
    <name evidence="19" type="ordered locus">Clole_2153</name>
</gene>
<evidence type="ECO:0000256" key="2">
    <source>
        <dbReference type="ARBA" id="ARBA00004766"/>
    </source>
</evidence>
<feature type="binding site" evidence="14">
    <location>
        <begin position="214"/>
        <end position="215"/>
    </location>
    <ligand>
        <name>ATP</name>
        <dbReference type="ChEBI" id="CHEBI:30616"/>
    </ligand>
</feature>
<evidence type="ECO:0000256" key="3">
    <source>
        <dbReference type="ARBA" id="ARBA00004986"/>
    </source>
</evidence>
<evidence type="ECO:0000256" key="9">
    <source>
        <dbReference type="ARBA" id="ARBA00022777"/>
    </source>
</evidence>
<comment type="catalytic activity">
    <reaction evidence="13 15">
        <text>L-aspartate + ATP = 4-phospho-L-aspartate + ADP</text>
        <dbReference type="Rhea" id="RHEA:23776"/>
        <dbReference type="ChEBI" id="CHEBI:29991"/>
        <dbReference type="ChEBI" id="CHEBI:30616"/>
        <dbReference type="ChEBI" id="CHEBI:57535"/>
        <dbReference type="ChEBI" id="CHEBI:456216"/>
        <dbReference type="EC" id="2.7.2.4"/>
    </reaction>
</comment>
<reference evidence="19 20" key="1">
    <citation type="journal article" date="2011" name="J. Bacteriol.">
        <title>Complete genome sequence of the cellulose-degrading bacterium Cellulosilyticum lentocellum.</title>
        <authorList>
            <consortium name="US DOE Joint Genome Institute"/>
            <person name="Miller D.A."/>
            <person name="Suen G."/>
            <person name="Bruce D."/>
            <person name="Copeland A."/>
            <person name="Cheng J.F."/>
            <person name="Detter C."/>
            <person name="Goodwin L.A."/>
            <person name="Han C.S."/>
            <person name="Hauser L.J."/>
            <person name="Land M.L."/>
            <person name="Lapidus A."/>
            <person name="Lucas S."/>
            <person name="Meincke L."/>
            <person name="Pitluck S."/>
            <person name="Tapia R."/>
            <person name="Teshima H."/>
            <person name="Woyke T."/>
            <person name="Fox B.G."/>
            <person name="Angert E.R."/>
            <person name="Currie C.R."/>
        </authorList>
    </citation>
    <scope>NUCLEOTIDE SEQUENCE [LARGE SCALE GENOMIC DNA]</scope>
    <source>
        <strain evidence="20">ATCC 49066 / DSM 5427 / NCIMB 11756 / RHM5</strain>
    </source>
</reference>
<dbReference type="STRING" id="642492.Clole_2153"/>
<keyword evidence="9 15" id="KW-0418">Kinase</keyword>
<dbReference type="PANTHER" id="PTHR21499">
    <property type="entry name" value="ASPARTATE KINASE"/>
    <property type="match status" value="1"/>
</dbReference>
<dbReference type="InterPro" id="IPR027795">
    <property type="entry name" value="CASTOR_ACT_dom"/>
</dbReference>
<evidence type="ECO:0000259" key="18">
    <source>
        <dbReference type="Pfam" id="PF13840"/>
    </source>
</evidence>
<dbReference type="HOGENOM" id="CLU_009116_3_2_9"/>
<dbReference type="AlphaFoldDB" id="F2JR09"/>
<dbReference type="SUPFAM" id="SSF53633">
    <property type="entry name" value="Carbamate kinase-like"/>
    <property type="match status" value="1"/>
</dbReference>
<name>F2JR09_CELLD</name>
<dbReference type="RefSeq" id="WP_013657161.1">
    <property type="nucleotide sequence ID" value="NC_015275.1"/>
</dbReference>
<dbReference type="InterPro" id="IPR005260">
    <property type="entry name" value="Asp_kin_monofn"/>
</dbReference>
<dbReference type="GO" id="GO:0009088">
    <property type="term" value="P:threonine biosynthetic process"/>
    <property type="evidence" value="ECO:0007669"/>
    <property type="project" value="UniProtKB-UniPathway"/>
</dbReference>
<dbReference type="InterPro" id="IPR018042">
    <property type="entry name" value="Aspartate_kinase_CS"/>
</dbReference>
<dbReference type="eggNOG" id="COG0527">
    <property type="taxonomic scope" value="Bacteria"/>
</dbReference>
<proteinExistence type="inferred from homology"/>
<dbReference type="EC" id="2.7.2.4" evidence="15"/>
<dbReference type="Pfam" id="PF00696">
    <property type="entry name" value="AA_kinase"/>
    <property type="match status" value="1"/>
</dbReference>
<dbReference type="GO" id="GO:0009089">
    <property type="term" value="P:lysine biosynthetic process via diaminopimelate"/>
    <property type="evidence" value="ECO:0007669"/>
    <property type="project" value="UniProtKB-UniPathway"/>
</dbReference>
<dbReference type="UniPathway" id="UPA00051">
    <property type="reaction ID" value="UER00462"/>
</dbReference>
<feature type="domain" description="Aspartate/glutamate/uridylate kinase" evidence="17">
    <location>
        <begin position="3"/>
        <end position="235"/>
    </location>
</feature>
<dbReference type="GO" id="GO:0019877">
    <property type="term" value="P:diaminopimelate biosynthetic process"/>
    <property type="evidence" value="ECO:0007669"/>
    <property type="project" value="UniProtKB-KW"/>
</dbReference>
<dbReference type="Proteomes" id="UP000008467">
    <property type="component" value="Chromosome"/>
</dbReference>
<feature type="binding site" evidence="14">
    <location>
        <position position="79"/>
    </location>
    <ligand>
        <name>substrate</name>
    </ligand>
</feature>
<dbReference type="UniPathway" id="UPA00034">
    <property type="reaction ID" value="UER00015"/>
</dbReference>
<organism evidence="19 20">
    <name type="scientific">Cellulosilyticum lentocellum (strain ATCC 49066 / DSM 5427 / NCIMB 11756 / RHM5)</name>
    <name type="common">Clostridium lentocellum</name>
    <dbReference type="NCBI Taxonomy" id="642492"/>
    <lineage>
        <taxon>Bacteria</taxon>
        <taxon>Bacillati</taxon>
        <taxon>Bacillota</taxon>
        <taxon>Clostridia</taxon>
        <taxon>Lachnospirales</taxon>
        <taxon>Cellulosilyticaceae</taxon>
        <taxon>Cellulosilyticum</taxon>
    </lineage>
</organism>
<evidence type="ECO:0000313" key="19">
    <source>
        <dbReference type="EMBL" id="ADZ83867.1"/>
    </source>
</evidence>
<dbReference type="NCBIfam" id="NF006068">
    <property type="entry name" value="PRK08210.1"/>
    <property type="match status" value="1"/>
</dbReference>
<dbReference type="GO" id="GO:0005524">
    <property type="term" value="F:ATP binding"/>
    <property type="evidence" value="ECO:0007669"/>
    <property type="project" value="UniProtKB-KW"/>
</dbReference>
<dbReference type="GO" id="GO:0004072">
    <property type="term" value="F:aspartate kinase activity"/>
    <property type="evidence" value="ECO:0007669"/>
    <property type="project" value="UniProtKB-EC"/>
</dbReference>
<keyword evidence="6 16" id="KW-0028">Amino-acid biosynthesis</keyword>
<feature type="binding site" evidence="14">
    <location>
        <begin position="7"/>
        <end position="10"/>
    </location>
    <ligand>
        <name>ATP</name>
        <dbReference type="ChEBI" id="CHEBI:30616"/>
    </ligand>
</feature>
<comment type="similarity">
    <text evidence="5 15">Belongs to the aspartokinase family.</text>
</comment>
<evidence type="ECO:0000256" key="14">
    <source>
        <dbReference type="PIRSR" id="PIRSR000726-1"/>
    </source>
</evidence>
<evidence type="ECO:0000256" key="15">
    <source>
        <dbReference type="RuleBase" id="RU003448"/>
    </source>
</evidence>
<feature type="domain" description="CASTOR ACT" evidence="18">
    <location>
        <begin position="333"/>
        <end position="394"/>
    </location>
</feature>
<comment type="pathway">
    <text evidence="3 16">Amino-acid biosynthesis; L-methionine biosynthesis via de novo pathway; L-homoserine from L-aspartate: step 1/3.</text>
</comment>
<comment type="pathway">
    <text evidence="4 16">Amino-acid biosynthesis; L-threonine biosynthesis; L-threonine from L-aspartate: step 1/5.</text>
</comment>
<dbReference type="UniPathway" id="UPA00050">
    <property type="reaction ID" value="UER00461"/>
</dbReference>
<keyword evidence="10 14" id="KW-0067">ATP-binding</keyword>
<evidence type="ECO:0000256" key="5">
    <source>
        <dbReference type="ARBA" id="ARBA00010122"/>
    </source>
</evidence>
<comment type="pathway">
    <text evidence="2 16">Amino-acid biosynthesis; L-lysine biosynthesis via DAP pathway; (S)-tetrahydrodipicolinate from L-aspartate: step 1/4.</text>
</comment>
<dbReference type="SUPFAM" id="SSF55021">
    <property type="entry name" value="ACT-like"/>
    <property type="match status" value="1"/>
</dbReference>
<evidence type="ECO:0000256" key="1">
    <source>
        <dbReference type="ARBA" id="ARBA00003121"/>
    </source>
</evidence>
<dbReference type="Gene3D" id="3.30.2130.10">
    <property type="entry name" value="VC0802-like"/>
    <property type="match status" value="1"/>
</dbReference>
<dbReference type="GO" id="GO:0009090">
    <property type="term" value="P:homoserine biosynthetic process"/>
    <property type="evidence" value="ECO:0007669"/>
    <property type="project" value="TreeGrafter"/>
</dbReference>
<dbReference type="KEGG" id="cle:Clole_2153"/>
<sequence>MHIIVQKFGGTSVATPESRNKVVEKIKAAKLEGEEPVVVVSAIGRKGSPYATDTLIDFVTETAGEMSDHAYDLLLSCGEIISAVTMATLLNEAGIKARAFTGGQAGIITDSYHKKADLLCTKPDQLLAALEAGVTPVVAGFQGVTMDGEMTTIGRGGSDTSASILGMALKAERIEIYTDVDGIMTADPNVCDKAKIIPAISYNEVFQMADSGAKVIHPRAVEYAKRANIPLLIKNTFSDEVGTYIVQNIIPYQSEANHKVITSVAHRNGRVQFTIHENILAEEDILSRMATADISIDLINIFPNYKVFTIDCSEQNKLENLLMQQGYKYDLLEDCAKVTAIGERMTGVPGVMSRIIKALTKAQIEVLQTADSLTTISCLIRESMVSKAIDVLHDEFNL</sequence>
<dbReference type="InterPro" id="IPR001341">
    <property type="entry name" value="Asp_kinase"/>
</dbReference>
<evidence type="ECO:0000256" key="13">
    <source>
        <dbReference type="ARBA" id="ARBA00047872"/>
    </source>
</evidence>
<keyword evidence="12" id="KW-0457">Lysine biosynthesis</keyword>
<evidence type="ECO:0000256" key="4">
    <source>
        <dbReference type="ARBA" id="ARBA00005139"/>
    </source>
</evidence>
<dbReference type="InterPro" id="IPR045865">
    <property type="entry name" value="ACT-like_dom_sf"/>
</dbReference>
<evidence type="ECO:0000256" key="16">
    <source>
        <dbReference type="RuleBase" id="RU004249"/>
    </source>
</evidence>
<evidence type="ECO:0000256" key="6">
    <source>
        <dbReference type="ARBA" id="ARBA00022605"/>
    </source>
</evidence>
<dbReference type="EMBL" id="CP002582">
    <property type="protein sequence ID" value="ADZ83867.1"/>
    <property type="molecule type" value="Genomic_DNA"/>
</dbReference>
<keyword evidence="8 14" id="KW-0547">Nucleotide-binding</keyword>
<feature type="binding site" evidence="14">
    <location>
        <position position="52"/>
    </location>
    <ligand>
        <name>substrate</name>
    </ligand>
</feature>
<evidence type="ECO:0000256" key="7">
    <source>
        <dbReference type="ARBA" id="ARBA00022679"/>
    </source>
</evidence>
<dbReference type="Gene3D" id="3.40.1160.10">
    <property type="entry name" value="Acetylglutamate kinase-like"/>
    <property type="match status" value="1"/>
</dbReference>
<comment type="function">
    <text evidence="1">Catalyzes the phosphorylation of the beta-carboxyl group of aspartic acid with ATP to yield 4-phospho-L-aspartate, which is involved in the branched biosynthetic pathway leading to the biosynthesis of amino acids threonine, isoleucine and methionine.</text>
</comment>
<evidence type="ECO:0000313" key="20">
    <source>
        <dbReference type="Proteomes" id="UP000008467"/>
    </source>
</evidence>
<evidence type="ECO:0000256" key="8">
    <source>
        <dbReference type="ARBA" id="ARBA00022741"/>
    </source>
</evidence>